<dbReference type="GO" id="GO:0003995">
    <property type="term" value="F:acyl-CoA dehydrogenase activity"/>
    <property type="evidence" value="ECO:0007669"/>
    <property type="project" value="InterPro"/>
</dbReference>
<evidence type="ECO:0000313" key="3">
    <source>
        <dbReference type="Proteomes" id="UP000093928"/>
    </source>
</evidence>
<evidence type="ECO:0008006" key="4">
    <source>
        <dbReference type="Google" id="ProtNLM"/>
    </source>
</evidence>
<proteinExistence type="predicted"/>
<dbReference type="EMBL" id="LZLS01000159">
    <property type="protein sequence ID" value="OBK24168.1"/>
    <property type="molecule type" value="Genomic_DNA"/>
</dbReference>
<accession>A0A1A3NPX0</accession>
<keyword evidence="1" id="KW-0521">NADP</keyword>
<dbReference type="Proteomes" id="UP000093928">
    <property type="component" value="Unassembled WGS sequence"/>
</dbReference>
<evidence type="ECO:0000256" key="1">
    <source>
        <dbReference type="ARBA" id="ARBA00022857"/>
    </source>
</evidence>
<reference evidence="2 3" key="1">
    <citation type="submission" date="2016-06" db="EMBL/GenBank/DDBJ databases">
        <authorList>
            <person name="Kjaerup R.B."/>
            <person name="Dalgaard T.S."/>
            <person name="Juul-Madsen H.R."/>
        </authorList>
    </citation>
    <scope>NUCLEOTIDE SEQUENCE [LARGE SCALE GENOMIC DNA]</scope>
    <source>
        <strain evidence="2 3">1165133.8</strain>
    </source>
</reference>
<dbReference type="AlphaFoldDB" id="A0A1A3NPX0"/>
<dbReference type="Pfam" id="PF05893">
    <property type="entry name" value="LuxC"/>
    <property type="match status" value="1"/>
</dbReference>
<name>A0A1A3NPX0_MYCAS</name>
<comment type="caution">
    <text evidence="2">The sequence shown here is derived from an EMBL/GenBank/DDBJ whole genome shotgun (WGS) entry which is preliminary data.</text>
</comment>
<organism evidence="2 3">
    <name type="scientific">Mycobacterium asiaticum</name>
    <dbReference type="NCBI Taxonomy" id="1790"/>
    <lineage>
        <taxon>Bacteria</taxon>
        <taxon>Bacillati</taxon>
        <taxon>Actinomycetota</taxon>
        <taxon>Actinomycetes</taxon>
        <taxon>Mycobacteriales</taxon>
        <taxon>Mycobacteriaceae</taxon>
        <taxon>Mycobacterium</taxon>
    </lineage>
</organism>
<sequence length="458" mass="49379">MRLPHQDLPYDLERPQLSAWPAIAQRLRLAANNLRELDIATIVAAIDAVAEQWCDRDWPVRRAARDTVVAATGLDVETVERSFDVELRNYRGDSLWAALHRELGNPLVLDGFCVDTALAGRAIATGPGLTCHVMTGNVPGLPALSVVRALLVKSASVVKVASSEPTFAAQFVATLAQAEPRFGEAILVTYWDQTETTIRDAVLAAADTVIAYGGDESCAAIRARTRLDQRFIAHNHMLSVGLLTDAYLREHGTAATAELVARDVSMFDQHACIAAQAYLVEGSIDAVTAFAAEVDAAMRRYAVGCRLGSPDGTTAAARRIRAVDRQYWAAQTPNRRVWISPDSLVSVDDALANPSGGDRNVQLVAVPDHTGMLDALRPYGKYLQNTAVGATDAEMRSLAPALARLGATRLCAPGRMPDPSLVWKHDGRSCIAELVTWCDVEMHPWASTPNAESGRAPA</sequence>
<gene>
    <name evidence="2" type="ORF">A5634_04065</name>
</gene>
<evidence type="ECO:0000313" key="2">
    <source>
        <dbReference type="EMBL" id="OBK24168.1"/>
    </source>
</evidence>
<dbReference type="GO" id="GO:0008218">
    <property type="term" value="P:bioluminescence"/>
    <property type="evidence" value="ECO:0007669"/>
    <property type="project" value="InterPro"/>
</dbReference>
<protein>
    <recommendedName>
        <fullName evidence="4">Long-chain-fatty-acyl-CoA reductase</fullName>
    </recommendedName>
</protein>
<dbReference type="InterPro" id="IPR008670">
    <property type="entry name" value="CoA_reduct_LuxC"/>
</dbReference>